<evidence type="ECO:0000256" key="4">
    <source>
        <dbReference type="ARBA" id="ARBA00022840"/>
    </source>
</evidence>
<dbReference type="GO" id="GO:0005739">
    <property type="term" value="C:mitochondrion"/>
    <property type="evidence" value="ECO:0007669"/>
    <property type="project" value="TreeGrafter"/>
</dbReference>
<dbReference type="AlphaFoldDB" id="A0A9P1E8L6"/>
<evidence type="ECO:0000256" key="1">
    <source>
        <dbReference type="ARBA" id="ARBA00004474"/>
    </source>
</evidence>
<comment type="caution">
    <text evidence="6">The sequence shown here is derived from an EMBL/GenBank/DDBJ whole genome shotgun (WGS) entry which is preliminary data.</text>
</comment>
<keyword evidence="7" id="KW-1185">Reference proteome</keyword>
<dbReference type="NCBIfam" id="NF040713">
    <property type="entry name" value="ZapE"/>
    <property type="match status" value="1"/>
</dbReference>
<dbReference type="OrthoDB" id="548867at2759"/>
<comment type="similarity">
    <text evidence="2">Belongs to the AFG1 ATPase family.</text>
</comment>
<evidence type="ECO:0000313" key="6">
    <source>
        <dbReference type="EMBL" id="CAH9086902.1"/>
    </source>
</evidence>
<dbReference type="EMBL" id="CAMAPE010000019">
    <property type="protein sequence ID" value="CAH9086902.1"/>
    <property type="molecule type" value="Genomic_DNA"/>
</dbReference>
<keyword evidence="5" id="KW-0175">Coiled coil</keyword>
<sequence>MRKFSTSIFPGLVRGTFNLRVNALRFYCDRPHPGVLAYYRSLVDQGKLQHDSYQEKVAVELENLLGSLKQYDKDMEEYHFNLAKWEEKRENERRRLLMEEANQQNALNVTKNHQSVLKKWIYRKKPGNVESGVGKWVSYLNREKKLDSVVGFRPSAPPAPKGLYLYGNVGSGKTMLMDIFYGATEGIVKHRRRFHFHEAMLEIHQHMHRTWKSQLEQNYQQSNISGWIMNLPFDTKVKEWIAGEEKYKQEIQMQNILLDVADKFLVNQEGNKGGASILCFDEIQTVDVFAIVALSGIVRRLLSAGTVLVATSNREPRDLNQDGMQWEIFDKLVEKLEDHCKCVLIGNEIDYRRLIAQRSIDQVHYYWPLDSKSKQIFEDMWSETTKKCGRNVTSETVQVMFGRTLEVPQSCNGVARFTFEYLCGRPIGAADYIAIANNYHTVFITDIPVMSMRIRDKARRFITLIDELYNRHCCLYCSAEASIDDLFQGTEEGTLFDMESFQFETEIEGGRLRRDVLAEGGISSGGSPTGIISMLSGQEELFAFRRAVSRLIEMQSRVYLDGARYLHPYFQSSHGNLQQINSAN</sequence>
<dbReference type="GO" id="GO:0016887">
    <property type="term" value="F:ATP hydrolysis activity"/>
    <property type="evidence" value="ECO:0007669"/>
    <property type="project" value="InterPro"/>
</dbReference>
<dbReference type="FunFam" id="3.40.50.300:FF:001040">
    <property type="entry name" value="AFG1-like ATPase isoform C"/>
    <property type="match status" value="1"/>
</dbReference>
<proteinExistence type="inferred from homology"/>
<organism evidence="6 7">
    <name type="scientific">Cuscuta europaea</name>
    <name type="common">European dodder</name>
    <dbReference type="NCBI Taxonomy" id="41803"/>
    <lineage>
        <taxon>Eukaryota</taxon>
        <taxon>Viridiplantae</taxon>
        <taxon>Streptophyta</taxon>
        <taxon>Embryophyta</taxon>
        <taxon>Tracheophyta</taxon>
        <taxon>Spermatophyta</taxon>
        <taxon>Magnoliopsida</taxon>
        <taxon>eudicotyledons</taxon>
        <taxon>Gunneridae</taxon>
        <taxon>Pentapetalae</taxon>
        <taxon>asterids</taxon>
        <taxon>lamiids</taxon>
        <taxon>Solanales</taxon>
        <taxon>Convolvulaceae</taxon>
        <taxon>Cuscuteae</taxon>
        <taxon>Cuscuta</taxon>
        <taxon>Cuscuta subgen. Cuscuta</taxon>
    </lineage>
</organism>
<keyword evidence="3" id="KW-0547">Nucleotide-binding</keyword>
<comment type="subcellular location">
    <subcellularLocation>
        <location evidence="1">Plastid</location>
    </subcellularLocation>
</comment>
<dbReference type="InterPro" id="IPR027417">
    <property type="entry name" value="P-loop_NTPase"/>
</dbReference>
<name>A0A9P1E8L6_CUSEU</name>
<dbReference type="Proteomes" id="UP001152484">
    <property type="component" value="Unassembled WGS sequence"/>
</dbReference>
<evidence type="ECO:0000256" key="5">
    <source>
        <dbReference type="SAM" id="Coils"/>
    </source>
</evidence>
<dbReference type="GO" id="GO:0005524">
    <property type="term" value="F:ATP binding"/>
    <property type="evidence" value="ECO:0007669"/>
    <property type="project" value="UniProtKB-KW"/>
</dbReference>
<protein>
    <recommendedName>
        <fullName evidence="8">AFG1-like ATPase</fullName>
    </recommendedName>
</protein>
<dbReference type="GO" id="GO:0009536">
    <property type="term" value="C:plastid"/>
    <property type="evidence" value="ECO:0007669"/>
    <property type="project" value="UniProtKB-SubCell"/>
</dbReference>
<gene>
    <name evidence="6" type="ORF">CEURO_LOCUS9831</name>
</gene>
<dbReference type="SUPFAM" id="SSF52540">
    <property type="entry name" value="P-loop containing nucleoside triphosphate hydrolases"/>
    <property type="match status" value="1"/>
</dbReference>
<dbReference type="PANTHER" id="PTHR12169:SF6">
    <property type="entry name" value="AFG1-LIKE ATPASE"/>
    <property type="match status" value="1"/>
</dbReference>
<dbReference type="InterPro" id="IPR005654">
    <property type="entry name" value="ATPase_AFG1-like"/>
</dbReference>
<feature type="coiled-coil region" evidence="5">
    <location>
        <begin position="68"/>
        <end position="102"/>
    </location>
</feature>
<accession>A0A9P1E8L6</accession>
<evidence type="ECO:0000256" key="2">
    <source>
        <dbReference type="ARBA" id="ARBA00010322"/>
    </source>
</evidence>
<evidence type="ECO:0008006" key="8">
    <source>
        <dbReference type="Google" id="ProtNLM"/>
    </source>
</evidence>
<reference evidence="6" key="1">
    <citation type="submission" date="2022-07" db="EMBL/GenBank/DDBJ databases">
        <authorList>
            <person name="Macas J."/>
            <person name="Novak P."/>
            <person name="Neumann P."/>
        </authorList>
    </citation>
    <scope>NUCLEOTIDE SEQUENCE</scope>
</reference>
<evidence type="ECO:0000256" key="3">
    <source>
        <dbReference type="ARBA" id="ARBA00022741"/>
    </source>
</evidence>
<dbReference type="Pfam" id="PF03969">
    <property type="entry name" value="AFG1_ATPase"/>
    <property type="match status" value="1"/>
</dbReference>
<dbReference type="PANTHER" id="PTHR12169">
    <property type="entry name" value="ATPASE N2B"/>
    <property type="match status" value="1"/>
</dbReference>
<evidence type="ECO:0000313" key="7">
    <source>
        <dbReference type="Proteomes" id="UP001152484"/>
    </source>
</evidence>
<dbReference type="Gene3D" id="3.40.50.300">
    <property type="entry name" value="P-loop containing nucleotide triphosphate hydrolases"/>
    <property type="match status" value="1"/>
</dbReference>
<keyword evidence="4" id="KW-0067">ATP-binding</keyword>